<evidence type="ECO:0000313" key="1">
    <source>
        <dbReference type="EMBL" id="QNO53653.1"/>
    </source>
</evidence>
<sequence length="68" mass="7904">MEIKTKDVLKRIGDLEREIEYIKRDLMHLVEKPKQKPSLFGSARGGDITDEMIEEAKKNLFGEELEDV</sequence>
<reference evidence="1" key="1">
    <citation type="submission" date="2020-06" db="EMBL/GenBank/DDBJ databases">
        <title>Unique genomic features of the anaerobic methanotrophic archaea.</title>
        <authorList>
            <person name="Chadwick G.L."/>
            <person name="Skennerton C.T."/>
            <person name="Laso-Perez R."/>
            <person name="Leu A.O."/>
            <person name="Speth D.R."/>
            <person name="Yu H."/>
            <person name="Morgan-Lang C."/>
            <person name="Hatzenpichler R."/>
            <person name="Goudeau D."/>
            <person name="Malmstrom R."/>
            <person name="Brazelton W.J."/>
            <person name="Woyke T."/>
            <person name="Hallam S.J."/>
            <person name="Tyson G.W."/>
            <person name="Wegener G."/>
            <person name="Boetius A."/>
            <person name="Orphan V."/>
        </authorList>
    </citation>
    <scope>NUCLEOTIDE SEQUENCE</scope>
</reference>
<dbReference type="AlphaFoldDB" id="A0A7G9Z069"/>
<accession>A0A7G9Z069</accession>
<protein>
    <submittedName>
        <fullName evidence="1">Uncharacterized protein</fullName>
    </submittedName>
</protein>
<dbReference type="EMBL" id="MT631548">
    <property type="protein sequence ID" value="QNO53653.1"/>
    <property type="molecule type" value="Genomic_DNA"/>
</dbReference>
<organism evidence="1">
    <name type="scientific">Candidatus Methanophagaceae archaeon ANME-1 ERB6</name>
    <dbReference type="NCBI Taxonomy" id="2759912"/>
    <lineage>
        <taxon>Archaea</taxon>
        <taxon>Methanobacteriati</taxon>
        <taxon>Methanobacteriota</taxon>
        <taxon>Stenosarchaea group</taxon>
        <taxon>Methanomicrobia</taxon>
        <taxon>Candidatus Methanophagales</taxon>
        <taxon>Candidatus Methanophagaceae</taxon>
    </lineage>
</organism>
<gene>
    <name evidence="1" type="ORF">DJFKIEJF_00017</name>
</gene>
<proteinExistence type="predicted"/>
<name>A0A7G9Z069_9EURY</name>